<proteinExistence type="predicted"/>
<evidence type="ECO:0000256" key="2">
    <source>
        <dbReference type="ARBA" id="ARBA00022771"/>
    </source>
</evidence>
<dbReference type="OrthoDB" id="1845386at2759"/>
<feature type="coiled-coil region" evidence="5">
    <location>
        <begin position="813"/>
        <end position="840"/>
    </location>
</feature>
<dbReference type="PANTHER" id="PTHR23323:SF26">
    <property type="entry name" value="VACUOLAR PROTEIN SORTING-ASSOCIATED PROTEIN 18 HOMOLOG"/>
    <property type="match status" value="1"/>
</dbReference>
<keyword evidence="5" id="KW-0175">Coiled coil</keyword>
<keyword evidence="3" id="KW-0862">Zinc</keyword>
<keyword evidence="2" id="KW-0863">Zinc-finger</keyword>
<dbReference type="Proteomes" id="UP000028924">
    <property type="component" value="Unassembled WGS sequence"/>
</dbReference>
<dbReference type="InterPro" id="IPR000547">
    <property type="entry name" value="Clathrin_H-chain/VPS_repeat"/>
</dbReference>
<dbReference type="AlphaFoldDB" id="A0A087SLS4"/>
<keyword evidence="8" id="KW-1185">Reference proteome</keyword>
<dbReference type="eggNOG" id="KOG2034">
    <property type="taxonomic scope" value="Eukaryota"/>
</dbReference>
<dbReference type="PROSITE" id="PS50236">
    <property type="entry name" value="CHCR"/>
    <property type="match status" value="1"/>
</dbReference>
<name>A0A087SLS4_AUXPR</name>
<evidence type="ECO:0000259" key="6">
    <source>
        <dbReference type="Pfam" id="PF05131"/>
    </source>
</evidence>
<gene>
    <name evidence="7" type="ORF">F751_6635</name>
</gene>
<sequence>MDLLEDWNNIVSDDVANPNAEDDPDIFDLALLRDFMSRGRGTPVAVALSGDTLVVATSRNFLLRADLSDGGQASVVEIDLQRPGDAVCRQVWLDPSGSHCLVAASAATGAPETLYVDSAWKKARILSKMKGMALTAVAWWPSLQPSHTTRPVLLGTDSGTLVSLDLADPRKERVQPLHSLQGQSVHSVEQTVSPATGKLLVLALTPSHIHCFHGEGSLQDCFSDTIGSPTGLELPSAPGPTQMTLLFGEPDPAAASRSNAGPEGALLSQPSGIAVLCPDGIFQATLQPDAPGLASDPSAALTRHHLLPLDVVWPGGRAALSLAATRFHFALLSAAALTLVNRVSKRRVQDLVLSRYAAPLRDVAELPLGLVPDTQRGGRVCLWAGDDLFELDAGSEDRDMWRTFLDAGEFGAALLHCSTAAQRSAVFLAQGEAAVEGGDWEAAGTLFGKVTLTEPSFEDLALRFMDAAQPGALQRFLQASVDADGVRLETLGRDDQVQATMVATWLLELLLDKQNRAALGASEDTGEGAGAGGASELEQARAVEAELAAFLRKHVRVLDAGTTTSLLSGYGQPGLLEVTRALEVLRSPAVSPELAYKFAPALAALAPEESVRAWVAANPPLDPERLLPALLALSSGARADATSRAAALSFVRAALDAGAGVQALHDLALDLYSALDGGEEQLMEYLRTARSPLGRPLFDPVLALRLARERGRDHAAVALYQDLGLHDDAVRLALTLDRDLAVRVAGRAGGDAGLSRRLWLDIAGHLIQASGDPKDQAQGIALVTSLLEESGGLLRIEDVLPLFPDFVEIDAFKDVLCTALEAYNQEIEDLKREMAVSSETAHAIRRVVERGWKSLGALEVRVGVLDGAERCARCGRSLQGPPPLSAGPSGGAVPQVYLFPTGNAFHGSCLAAEVAALAPALQRRRIGAALAELAAGRDVARHLADLNADVASEDPYWGEAMVRQVRTPFLDGPDAAAELASWAL</sequence>
<evidence type="ECO:0000256" key="5">
    <source>
        <dbReference type="SAM" id="Coils"/>
    </source>
</evidence>
<dbReference type="SUPFAM" id="SSF75011">
    <property type="entry name" value="3-carboxy-cis,cis-mucoante lactonizing enzyme"/>
    <property type="match status" value="1"/>
</dbReference>
<feature type="repeat" description="CHCR" evidence="4">
    <location>
        <begin position="614"/>
        <end position="775"/>
    </location>
</feature>
<keyword evidence="1" id="KW-0479">Metal-binding</keyword>
<reference evidence="7 8" key="1">
    <citation type="journal article" date="2014" name="BMC Genomics">
        <title>Oil accumulation mechanisms of the oleaginous microalga Chlorella protothecoides revealed through its genome, transcriptomes, and proteomes.</title>
        <authorList>
            <person name="Gao C."/>
            <person name="Wang Y."/>
            <person name="Shen Y."/>
            <person name="Yan D."/>
            <person name="He X."/>
            <person name="Dai J."/>
            <person name="Wu Q."/>
        </authorList>
    </citation>
    <scope>NUCLEOTIDE SEQUENCE [LARGE SCALE GENOMIC DNA]</scope>
    <source>
        <strain evidence="7 8">0710</strain>
    </source>
</reference>
<evidence type="ECO:0000313" key="8">
    <source>
        <dbReference type="Proteomes" id="UP000028924"/>
    </source>
</evidence>
<organism evidence="7 8">
    <name type="scientific">Auxenochlorella protothecoides</name>
    <name type="common">Green microalga</name>
    <name type="synonym">Chlorella protothecoides</name>
    <dbReference type="NCBI Taxonomy" id="3075"/>
    <lineage>
        <taxon>Eukaryota</taxon>
        <taxon>Viridiplantae</taxon>
        <taxon>Chlorophyta</taxon>
        <taxon>core chlorophytes</taxon>
        <taxon>Trebouxiophyceae</taxon>
        <taxon>Chlorellales</taxon>
        <taxon>Chlorellaceae</taxon>
        <taxon>Auxenochlorella</taxon>
    </lineage>
</organism>
<feature type="domain" description="Pep3/Vps18 beta-propeller" evidence="6">
    <location>
        <begin position="45"/>
        <end position="352"/>
    </location>
</feature>
<evidence type="ECO:0000256" key="3">
    <source>
        <dbReference type="ARBA" id="ARBA00022833"/>
    </source>
</evidence>
<dbReference type="GO" id="GO:0007033">
    <property type="term" value="P:vacuole organization"/>
    <property type="evidence" value="ECO:0007669"/>
    <property type="project" value="TreeGrafter"/>
</dbReference>
<dbReference type="GO" id="GO:0007032">
    <property type="term" value="P:endosome organization"/>
    <property type="evidence" value="ECO:0007669"/>
    <property type="project" value="TreeGrafter"/>
</dbReference>
<evidence type="ECO:0000256" key="4">
    <source>
        <dbReference type="PROSITE-ProRule" id="PRU01006"/>
    </source>
</evidence>
<dbReference type="RefSeq" id="XP_011399616.1">
    <property type="nucleotide sequence ID" value="XM_011401314.1"/>
</dbReference>
<evidence type="ECO:0000313" key="7">
    <source>
        <dbReference type="EMBL" id="KFM26678.1"/>
    </source>
</evidence>
<dbReference type="GO" id="GO:0030897">
    <property type="term" value="C:HOPS complex"/>
    <property type="evidence" value="ECO:0007669"/>
    <property type="project" value="TreeGrafter"/>
</dbReference>
<dbReference type="GO" id="GO:0006904">
    <property type="term" value="P:vesicle docking involved in exocytosis"/>
    <property type="evidence" value="ECO:0007669"/>
    <property type="project" value="TreeGrafter"/>
</dbReference>
<protein>
    <submittedName>
        <fullName evidence="7">Vacuolar protein sorting-associated protein 18-like protein</fullName>
    </submittedName>
</protein>
<accession>A0A087SLS4</accession>
<dbReference type="Pfam" id="PF05131">
    <property type="entry name" value="Pep3_Vps18"/>
    <property type="match status" value="1"/>
</dbReference>
<dbReference type="PANTHER" id="PTHR23323">
    <property type="entry name" value="VACUOLAR PROTEIN SORTING-ASSOCIATED PROTEIN"/>
    <property type="match status" value="1"/>
</dbReference>
<dbReference type="GO" id="GO:0048284">
    <property type="term" value="P:organelle fusion"/>
    <property type="evidence" value="ECO:0007669"/>
    <property type="project" value="TreeGrafter"/>
</dbReference>
<dbReference type="STRING" id="3075.A0A087SLS4"/>
<dbReference type="GO" id="GO:0008270">
    <property type="term" value="F:zinc ion binding"/>
    <property type="evidence" value="ECO:0007669"/>
    <property type="project" value="UniProtKB-KW"/>
</dbReference>
<dbReference type="KEGG" id="apro:F751_6635"/>
<dbReference type="GO" id="GO:0006886">
    <property type="term" value="P:intracellular protein transport"/>
    <property type="evidence" value="ECO:0007669"/>
    <property type="project" value="UniProtKB-UniRule"/>
</dbReference>
<dbReference type="GeneID" id="23618026"/>
<dbReference type="GO" id="GO:0005768">
    <property type="term" value="C:endosome"/>
    <property type="evidence" value="ECO:0007669"/>
    <property type="project" value="TreeGrafter"/>
</dbReference>
<evidence type="ECO:0000256" key="1">
    <source>
        <dbReference type="ARBA" id="ARBA00022723"/>
    </source>
</evidence>
<dbReference type="InterPro" id="IPR007810">
    <property type="entry name" value="Pep3/Vps18_beta-prop"/>
</dbReference>
<dbReference type="GO" id="GO:0030674">
    <property type="term" value="F:protein-macromolecule adaptor activity"/>
    <property type="evidence" value="ECO:0007669"/>
    <property type="project" value="TreeGrafter"/>
</dbReference>
<dbReference type="EMBL" id="KL662130">
    <property type="protein sequence ID" value="KFM26678.1"/>
    <property type="molecule type" value="Genomic_DNA"/>
</dbReference>